<dbReference type="EMBL" id="JFGV01000023">
    <property type="protein sequence ID" value="EYU15554.1"/>
    <property type="molecule type" value="Genomic_DNA"/>
</dbReference>
<gene>
    <name evidence="1" type="ORF">BA1DRAFT_01909</name>
</gene>
<keyword evidence="2" id="KW-1185">Reference proteome</keyword>
<reference evidence="1 2" key="1">
    <citation type="submission" date="2014-03" db="EMBL/GenBank/DDBJ databases">
        <title>Draft Genome of Photorhabdus luminescens BA1, an Egyptian Isolate.</title>
        <authorList>
            <person name="Ghazal S."/>
            <person name="Hurst S.G.IV."/>
            <person name="Morris K."/>
            <person name="Thomas K."/>
            <person name="Tisa L.S."/>
        </authorList>
    </citation>
    <scope>NUCLEOTIDE SEQUENCE [LARGE SCALE GENOMIC DNA]</scope>
    <source>
        <strain evidence="1 2">BA1</strain>
    </source>
</reference>
<protein>
    <submittedName>
        <fullName evidence="1">Uncharacterized protein</fullName>
    </submittedName>
</protein>
<dbReference type="AlphaFoldDB" id="A0A022PJ65"/>
<organism evidence="1 2">
    <name type="scientific">Photorhabdus aegyptia</name>
    <dbReference type="NCBI Taxonomy" id="2805098"/>
    <lineage>
        <taxon>Bacteria</taxon>
        <taxon>Pseudomonadati</taxon>
        <taxon>Pseudomonadota</taxon>
        <taxon>Gammaproteobacteria</taxon>
        <taxon>Enterobacterales</taxon>
        <taxon>Morganellaceae</taxon>
        <taxon>Photorhabdus</taxon>
    </lineage>
</organism>
<evidence type="ECO:0000313" key="1">
    <source>
        <dbReference type="EMBL" id="EYU15554.1"/>
    </source>
</evidence>
<accession>A0A022PJ65</accession>
<name>A0A022PJ65_9GAMM</name>
<evidence type="ECO:0000313" key="2">
    <source>
        <dbReference type="Proteomes" id="UP000023464"/>
    </source>
</evidence>
<sequence length="59" mass="6938">MHIISTLLFSFPDYHFDEKYKYIRAVYISGKNILLSLKCASNFGYFDTDKREILPNGQD</sequence>
<proteinExistence type="predicted"/>
<dbReference type="Proteomes" id="UP000023464">
    <property type="component" value="Unassembled WGS sequence"/>
</dbReference>
<comment type="caution">
    <text evidence="1">The sequence shown here is derived from an EMBL/GenBank/DDBJ whole genome shotgun (WGS) entry which is preliminary data.</text>
</comment>